<evidence type="ECO:0008006" key="3">
    <source>
        <dbReference type="Google" id="ProtNLM"/>
    </source>
</evidence>
<reference evidence="1" key="1">
    <citation type="submission" date="2023-02" db="EMBL/GenBank/DDBJ databases">
        <title>The sequence of Aeromonas allosaccharophila K520.</title>
        <authorList>
            <person name="Luo X."/>
        </authorList>
    </citation>
    <scope>NUCLEOTIDE SEQUENCE</scope>
    <source>
        <strain evidence="1">K520</strain>
    </source>
</reference>
<dbReference type="EMBL" id="CP118988">
    <property type="protein sequence ID" value="WED77683.1"/>
    <property type="molecule type" value="Genomic_DNA"/>
</dbReference>
<organism evidence="1 2">
    <name type="scientific">Aeromonas allosaccharophila</name>
    <dbReference type="NCBI Taxonomy" id="656"/>
    <lineage>
        <taxon>Bacteria</taxon>
        <taxon>Pseudomonadati</taxon>
        <taxon>Pseudomonadota</taxon>
        <taxon>Gammaproteobacteria</taxon>
        <taxon>Aeromonadales</taxon>
        <taxon>Aeromonadaceae</taxon>
        <taxon>Aeromonas</taxon>
    </lineage>
</organism>
<dbReference type="RefSeq" id="WP_275057592.1">
    <property type="nucleotide sequence ID" value="NZ_CP118988.1"/>
</dbReference>
<evidence type="ECO:0000313" key="1">
    <source>
        <dbReference type="EMBL" id="WED77683.1"/>
    </source>
</evidence>
<sequence>MKFIHFIFLFSGTVIANCNENWEHVQKIDSGNTYVVKSKSFFYFYPFEKYKSENLFLIKGDNFHSYFKSNDYIFGSYIRTNGSVVSGWLKAETLVGSSSKSHYSPPEVSKSDFVIISPYKSIELGSSYEQFYKKWGKCEINKQPDIGISGNFLAKGDETYKYFDHFWKGFTIRSSNINYQLTGMDYNYYRITTITINSNKYMTSRGITIGDTTDNIFASYGKSFNLDKVQVIYKFKSNTLSFDINNGVIERIVMDEQAE</sequence>
<evidence type="ECO:0000313" key="2">
    <source>
        <dbReference type="Proteomes" id="UP001213721"/>
    </source>
</evidence>
<dbReference type="AlphaFoldDB" id="A0AAX3NUA1"/>
<proteinExistence type="predicted"/>
<name>A0AAX3NUA1_9GAMM</name>
<dbReference type="Proteomes" id="UP001213721">
    <property type="component" value="Chromosome"/>
</dbReference>
<protein>
    <recommendedName>
        <fullName evidence="3">DKNYY family protein</fullName>
    </recommendedName>
</protein>
<accession>A0AAX3NUA1</accession>
<gene>
    <name evidence="1" type="ORF">PYU98_05430</name>
</gene>